<proteinExistence type="predicted"/>
<dbReference type="STRING" id="1447872.A0A1J9PAZ5"/>
<sequence>MSGLLTSRSDRKRTLHSHSHAQAFETLINKKSEVDEEDITQYAEAEEAAEEALDIKSFSQDTEACHESENDTSSSQATRAGARSSDSSMPRMSPDDMISMTLEDLMTFCQRMNACQNDEANTPAGDFKSEIHEY</sequence>
<accession>A0A1J9PAZ5</accession>
<dbReference type="EMBL" id="LGRN01000330">
    <property type="protein sequence ID" value="OJD13130.1"/>
    <property type="molecule type" value="Genomic_DNA"/>
</dbReference>
<protein>
    <submittedName>
        <fullName evidence="2">Uncharacterized protein</fullName>
    </submittedName>
</protein>
<organism evidence="2 3">
    <name type="scientific">Emergomyces pasteurianus Ep9510</name>
    <dbReference type="NCBI Taxonomy" id="1447872"/>
    <lineage>
        <taxon>Eukaryota</taxon>
        <taxon>Fungi</taxon>
        <taxon>Dikarya</taxon>
        <taxon>Ascomycota</taxon>
        <taxon>Pezizomycotina</taxon>
        <taxon>Eurotiomycetes</taxon>
        <taxon>Eurotiomycetidae</taxon>
        <taxon>Onygenales</taxon>
        <taxon>Ajellomycetaceae</taxon>
        <taxon>Emergomyces</taxon>
    </lineage>
</organism>
<evidence type="ECO:0000256" key="1">
    <source>
        <dbReference type="SAM" id="MobiDB-lite"/>
    </source>
</evidence>
<comment type="caution">
    <text evidence="2">The sequence shown here is derived from an EMBL/GenBank/DDBJ whole genome shotgun (WGS) entry which is preliminary data.</text>
</comment>
<feature type="region of interest" description="Disordered" evidence="1">
    <location>
        <begin position="46"/>
        <end position="97"/>
    </location>
</feature>
<name>A0A1J9PAZ5_9EURO</name>
<evidence type="ECO:0000313" key="2">
    <source>
        <dbReference type="EMBL" id="OJD13130.1"/>
    </source>
</evidence>
<dbReference type="VEuPathDB" id="FungiDB:AJ78_06375"/>
<reference evidence="2 3" key="1">
    <citation type="submission" date="2015-07" db="EMBL/GenBank/DDBJ databases">
        <title>Emmonsia species relationships and genome sequence.</title>
        <authorList>
            <consortium name="The Broad Institute Genomics Platform"/>
            <person name="Cuomo C.A."/>
            <person name="Munoz J.F."/>
            <person name="Imamovic A."/>
            <person name="Priest M.E."/>
            <person name="Young S."/>
            <person name="Clay O.K."/>
            <person name="McEwen J.G."/>
        </authorList>
    </citation>
    <scope>NUCLEOTIDE SEQUENCE [LARGE SCALE GENOMIC DNA]</scope>
    <source>
        <strain evidence="2 3">UAMH 9510</strain>
    </source>
</reference>
<feature type="compositionally biased region" description="Low complexity" evidence="1">
    <location>
        <begin position="83"/>
        <end position="97"/>
    </location>
</feature>
<dbReference type="AlphaFoldDB" id="A0A1J9PAZ5"/>
<keyword evidence="3" id="KW-1185">Reference proteome</keyword>
<dbReference type="Proteomes" id="UP000182235">
    <property type="component" value="Unassembled WGS sequence"/>
</dbReference>
<gene>
    <name evidence="2" type="ORF">AJ78_06375</name>
</gene>
<evidence type="ECO:0000313" key="3">
    <source>
        <dbReference type="Proteomes" id="UP000182235"/>
    </source>
</evidence>